<dbReference type="OMA" id="PCESDIK"/>
<feature type="compositionally biased region" description="Basic residues" evidence="1">
    <location>
        <begin position="375"/>
        <end position="392"/>
    </location>
</feature>
<feature type="compositionally biased region" description="Acidic residues" evidence="1">
    <location>
        <begin position="405"/>
        <end position="420"/>
    </location>
</feature>
<proteinExistence type="predicted"/>
<accession>A0A0L0C0B2</accession>
<reference evidence="2 3" key="1">
    <citation type="journal article" date="2015" name="Nat. Commun.">
        <title>Lucilia cuprina genome unlocks parasitic fly biology to underpin future interventions.</title>
        <authorList>
            <person name="Anstead C.A."/>
            <person name="Korhonen P.K."/>
            <person name="Young N.D."/>
            <person name="Hall R.S."/>
            <person name="Jex A.R."/>
            <person name="Murali S.C."/>
            <person name="Hughes D.S."/>
            <person name="Lee S.F."/>
            <person name="Perry T."/>
            <person name="Stroehlein A.J."/>
            <person name="Ansell B.R."/>
            <person name="Breugelmans B."/>
            <person name="Hofmann A."/>
            <person name="Qu J."/>
            <person name="Dugan S."/>
            <person name="Lee S.L."/>
            <person name="Chao H."/>
            <person name="Dinh H."/>
            <person name="Han Y."/>
            <person name="Doddapaneni H.V."/>
            <person name="Worley K.C."/>
            <person name="Muzny D.M."/>
            <person name="Ioannidis P."/>
            <person name="Waterhouse R.M."/>
            <person name="Zdobnov E.M."/>
            <person name="James P.J."/>
            <person name="Bagnall N.H."/>
            <person name="Kotze A.C."/>
            <person name="Gibbs R.A."/>
            <person name="Richards S."/>
            <person name="Batterham P."/>
            <person name="Gasser R.B."/>
        </authorList>
    </citation>
    <scope>NUCLEOTIDE SEQUENCE [LARGE SCALE GENOMIC DNA]</scope>
    <source>
        <strain evidence="2 3">LS</strain>
        <tissue evidence="2">Full body</tissue>
    </source>
</reference>
<organism evidence="2 3">
    <name type="scientific">Lucilia cuprina</name>
    <name type="common">Green bottle fly</name>
    <name type="synonym">Australian sheep blowfly</name>
    <dbReference type="NCBI Taxonomy" id="7375"/>
    <lineage>
        <taxon>Eukaryota</taxon>
        <taxon>Metazoa</taxon>
        <taxon>Ecdysozoa</taxon>
        <taxon>Arthropoda</taxon>
        <taxon>Hexapoda</taxon>
        <taxon>Insecta</taxon>
        <taxon>Pterygota</taxon>
        <taxon>Neoptera</taxon>
        <taxon>Endopterygota</taxon>
        <taxon>Diptera</taxon>
        <taxon>Brachycera</taxon>
        <taxon>Muscomorpha</taxon>
        <taxon>Oestroidea</taxon>
        <taxon>Calliphoridae</taxon>
        <taxon>Luciliinae</taxon>
        <taxon>Lucilia</taxon>
    </lineage>
</organism>
<evidence type="ECO:0000313" key="2">
    <source>
        <dbReference type="EMBL" id="KNC24874.1"/>
    </source>
</evidence>
<protein>
    <recommendedName>
        <fullName evidence="4">Gametogenetin-binding protein 2-like protein</fullName>
    </recommendedName>
</protein>
<dbReference type="EMBL" id="JRES01001168">
    <property type="protein sequence ID" value="KNC24874.1"/>
    <property type="molecule type" value="Genomic_DNA"/>
</dbReference>
<feature type="compositionally biased region" description="Basic and acidic residues" evidence="1">
    <location>
        <begin position="466"/>
        <end position="477"/>
    </location>
</feature>
<feature type="compositionally biased region" description="Basic residues" evidence="1">
    <location>
        <begin position="509"/>
        <end position="524"/>
    </location>
</feature>
<comment type="caution">
    <text evidence="2">The sequence shown here is derived from an EMBL/GenBank/DDBJ whole genome shotgun (WGS) entry which is preliminary data.</text>
</comment>
<dbReference type="AlphaFoldDB" id="A0A0L0C0B2"/>
<evidence type="ECO:0000256" key="1">
    <source>
        <dbReference type="SAM" id="MobiDB-lite"/>
    </source>
</evidence>
<dbReference type="OrthoDB" id="2422440at2759"/>
<feature type="region of interest" description="Disordered" evidence="1">
    <location>
        <begin position="446"/>
        <end position="555"/>
    </location>
</feature>
<feature type="compositionally biased region" description="Polar residues" evidence="1">
    <location>
        <begin position="611"/>
        <end position="634"/>
    </location>
</feature>
<feature type="compositionally biased region" description="Low complexity" evidence="1">
    <location>
        <begin position="525"/>
        <end position="536"/>
    </location>
</feature>
<dbReference type="PANTHER" id="PTHR13601:SF2">
    <property type="entry name" value="GAMETOGENETIN-BINDING PROTEIN 2"/>
    <property type="match status" value="1"/>
</dbReference>
<dbReference type="InterPro" id="IPR026073">
    <property type="entry name" value="GGNBP2"/>
</dbReference>
<feature type="region of interest" description="Disordered" evidence="1">
    <location>
        <begin position="367"/>
        <end position="432"/>
    </location>
</feature>
<sequence length="757" mass="87002">MARLTYVYRTEDLQSYLNVGRRQLPVNAGDENLVMLMDLNSKGLCIDSPHIRGKELEEFTRKFNLLTSEELRTSLEINSNTFVSVLNQCVQCVGCRRRVERLFYQLIISGQPTLDPLVLKNSGVLSITEEKMKTPQALGTLLYRHHEILNNLLESKLRNKTRCVLHSLDAFRSKPFSETWREVWSSMKHNCRDELAVIETKELHEVLENYLKKHKFCNGCRTKIEKAYKILVGETTTKEKGYVAALYANIKKCHPDKHIHVFTNKIDFLDALIRRAEPEVNGSYSKLRERHAKTLEIAQEEVLTCVGMIMYERLRRVYVSLREEERACQVLAAVGVHALCRSFDMSVEKKQGISNLELLYQEISRAEKAKEHKREQKKLKKKKKKNEKKNSHRMCDHNNDANSEGADDDDHQEQEDDEESHENSVSSNDVCDVEVVDFKGNVKEKDKNRKALTAGQKDIEEDAGVECDHLEETHEDVGGEEDDDDDVNQHHSQQQSSVQQQKTQQQQQQKKKKQKQKQKLKTPQKKTNVSANNNSNNKKKDKLKSNSSADVQDVSKTTTSINTTTTINNKNTINASTANTVKCNDCHSPQSDCPCESDIKDSGYGSEPLSHGNSRTSSVVSSPEDTSEGSEVSWSDGSLLADLDNEQHHHYDDNDDLNDHNCDQSFEFRFGLDSCNFFHQHQMNTLSLQQMLDDFDGDDEDEENCYIPQEVVLEYQCQREKVQQKRLQLRETLRENFARLCLEKRRLAATTTTFNKN</sequence>
<dbReference type="STRING" id="7375.A0A0L0C0B2"/>
<gene>
    <name evidence="2" type="ORF">FF38_07874</name>
</gene>
<dbReference type="Proteomes" id="UP000037069">
    <property type="component" value="Unassembled WGS sequence"/>
</dbReference>
<dbReference type="GO" id="GO:0005737">
    <property type="term" value="C:cytoplasm"/>
    <property type="evidence" value="ECO:0007669"/>
    <property type="project" value="TreeGrafter"/>
</dbReference>
<evidence type="ECO:0000313" key="3">
    <source>
        <dbReference type="Proteomes" id="UP000037069"/>
    </source>
</evidence>
<dbReference type="GO" id="GO:0005634">
    <property type="term" value="C:nucleus"/>
    <property type="evidence" value="ECO:0007669"/>
    <property type="project" value="TreeGrafter"/>
</dbReference>
<dbReference type="PANTHER" id="PTHR13601">
    <property type="entry name" value="GAMETOGENETIN-BINDING PROTEIN 2"/>
    <property type="match status" value="1"/>
</dbReference>
<feature type="compositionally biased region" description="Low complexity" evidence="1">
    <location>
        <begin position="492"/>
        <end position="508"/>
    </location>
</feature>
<name>A0A0L0C0B2_LUCCU</name>
<evidence type="ECO:0008006" key="4">
    <source>
        <dbReference type="Google" id="ProtNLM"/>
    </source>
</evidence>
<keyword evidence="3" id="KW-1185">Reference proteome</keyword>
<feature type="region of interest" description="Disordered" evidence="1">
    <location>
        <begin position="603"/>
        <end position="634"/>
    </location>
</feature>